<comment type="pathway">
    <text evidence="2">Cell wall biogenesis; peptidoglycan biosynthesis.</text>
</comment>
<evidence type="ECO:0000256" key="7">
    <source>
        <dbReference type="ARBA" id="ARBA00022984"/>
    </source>
</evidence>
<dbReference type="GO" id="GO:0009252">
    <property type="term" value="P:peptidoglycan biosynthetic process"/>
    <property type="evidence" value="ECO:0007669"/>
    <property type="project" value="UniProtKB-KW"/>
</dbReference>
<name>A0A7Y2JYX4_9BURK</name>
<gene>
    <name evidence="13" type="ORF">HGB41_11230</name>
</gene>
<keyword evidence="9" id="KW-0961">Cell wall biogenesis/degradation</keyword>
<evidence type="ECO:0000259" key="12">
    <source>
        <dbReference type="Pfam" id="PF00912"/>
    </source>
</evidence>
<dbReference type="RefSeq" id="WP_171084239.1">
    <property type="nucleotide sequence ID" value="NZ_JABAIV010000003.1"/>
</dbReference>
<evidence type="ECO:0000256" key="6">
    <source>
        <dbReference type="ARBA" id="ARBA00022960"/>
    </source>
</evidence>
<comment type="catalytic activity">
    <reaction evidence="11">
        <text>[GlcNAc-(1-&gt;4)-Mur2Ac(oyl-L-Ala-gamma-D-Glu-L-Lys-D-Ala-D-Ala)](n)-di-trans,octa-cis-undecaprenyl diphosphate + beta-D-GlcNAc-(1-&gt;4)-Mur2Ac(oyl-L-Ala-gamma-D-Glu-L-Lys-D-Ala-D-Ala)-di-trans,octa-cis-undecaprenyl diphosphate = [GlcNAc-(1-&gt;4)-Mur2Ac(oyl-L-Ala-gamma-D-Glu-L-Lys-D-Ala-D-Ala)](n+1)-di-trans,octa-cis-undecaprenyl diphosphate + di-trans,octa-cis-undecaprenyl diphosphate + H(+)</text>
        <dbReference type="Rhea" id="RHEA:23708"/>
        <dbReference type="Rhea" id="RHEA-COMP:9602"/>
        <dbReference type="Rhea" id="RHEA-COMP:9603"/>
        <dbReference type="ChEBI" id="CHEBI:15378"/>
        <dbReference type="ChEBI" id="CHEBI:58405"/>
        <dbReference type="ChEBI" id="CHEBI:60033"/>
        <dbReference type="ChEBI" id="CHEBI:78435"/>
        <dbReference type="EC" id="2.4.99.28"/>
    </reaction>
</comment>
<comment type="caution">
    <text evidence="13">The sequence shown here is derived from an EMBL/GenBank/DDBJ whole genome shotgun (WGS) entry which is preliminary data.</text>
</comment>
<dbReference type="InterPro" id="IPR036950">
    <property type="entry name" value="PBP_transglycosylase"/>
</dbReference>
<dbReference type="GO" id="GO:0008360">
    <property type="term" value="P:regulation of cell shape"/>
    <property type="evidence" value="ECO:0007669"/>
    <property type="project" value="UniProtKB-KW"/>
</dbReference>
<dbReference type="GO" id="GO:0030288">
    <property type="term" value="C:outer membrane-bounded periplasmic space"/>
    <property type="evidence" value="ECO:0007669"/>
    <property type="project" value="TreeGrafter"/>
</dbReference>
<dbReference type="Pfam" id="PF00912">
    <property type="entry name" value="Transgly"/>
    <property type="match status" value="1"/>
</dbReference>
<evidence type="ECO:0000313" key="14">
    <source>
        <dbReference type="Proteomes" id="UP000533905"/>
    </source>
</evidence>
<evidence type="ECO:0000256" key="1">
    <source>
        <dbReference type="ARBA" id="ARBA00004236"/>
    </source>
</evidence>
<evidence type="ECO:0000256" key="3">
    <source>
        <dbReference type="ARBA" id="ARBA00022475"/>
    </source>
</evidence>
<keyword evidence="8" id="KW-0472">Membrane</keyword>
<dbReference type="PANTHER" id="PTHR32282">
    <property type="entry name" value="BINDING PROTEIN TRANSPEPTIDASE, PUTATIVE-RELATED"/>
    <property type="match status" value="1"/>
</dbReference>
<keyword evidence="7" id="KW-0573">Peptidoglycan synthesis</keyword>
<dbReference type="GO" id="GO:0005886">
    <property type="term" value="C:plasma membrane"/>
    <property type="evidence" value="ECO:0007669"/>
    <property type="project" value="UniProtKB-SubCell"/>
</dbReference>
<protein>
    <submittedName>
        <fullName evidence="13">Transglycosylase domain-containing protein</fullName>
    </submittedName>
</protein>
<dbReference type="AlphaFoldDB" id="A0A7Y2JYX4"/>
<dbReference type="GO" id="GO:0009002">
    <property type="term" value="F:serine-type D-Ala-D-Ala carboxypeptidase activity"/>
    <property type="evidence" value="ECO:0007669"/>
    <property type="project" value="UniProtKB-EC"/>
</dbReference>
<evidence type="ECO:0000256" key="4">
    <source>
        <dbReference type="ARBA" id="ARBA00022676"/>
    </source>
</evidence>
<sequence length="244" mass="26159">MPVTTKKKLLLALPALMLGYLAIVACWAWASFDPAMAGAGVPPAGQLSPRQTAILTLVEDPNFFEHRGVSLAKGQGLATISSAVARDVYLYGARFSGTAGALQALYRGVFDCCKKIDLGRDLMAVVLDARLSKHEQLALYVSQVYMGTHEGRQIRGLPQAAESYLGKPLDSTTIDEFIGLVAMIKAPNAFHPLKHRAAYDTRVARVRALVAGTCRPGGWFDTQLEHCSPGPASAASRVPSPTHE</sequence>
<keyword evidence="5" id="KW-0808">Transferase</keyword>
<dbReference type="GO" id="GO:0008955">
    <property type="term" value="F:peptidoglycan glycosyltransferase activity"/>
    <property type="evidence" value="ECO:0007669"/>
    <property type="project" value="UniProtKB-EC"/>
</dbReference>
<evidence type="ECO:0000313" key="13">
    <source>
        <dbReference type="EMBL" id="NNG23565.1"/>
    </source>
</evidence>
<keyword evidence="4" id="KW-0328">Glycosyltransferase</keyword>
<keyword evidence="3" id="KW-1003">Cell membrane</keyword>
<evidence type="ECO:0000256" key="10">
    <source>
        <dbReference type="ARBA" id="ARBA00034000"/>
    </source>
</evidence>
<dbReference type="EMBL" id="JABAIV010000003">
    <property type="protein sequence ID" value="NNG23565.1"/>
    <property type="molecule type" value="Genomic_DNA"/>
</dbReference>
<comment type="catalytic activity">
    <reaction evidence="10">
        <text>Preferential cleavage: (Ac)2-L-Lys-D-Ala-|-D-Ala. Also transpeptidation of peptidyl-alanyl moieties that are N-acyl substituents of D-alanine.</text>
        <dbReference type="EC" id="3.4.16.4"/>
    </reaction>
</comment>
<organism evidence="13 14">
    <name type="scientific">Telluria aromaticivorans</name>
    <dbReference type="NCBI Taxonomy" id="2725995"/>
    <lineage>
        <taxon>Bacteria</taxon>
        <taxon>Pseudomonadati</taxon>
        <taxon>Pseudomonadota</taxon>
        <taxon>Betaproteobacteria</taxon>
        <taxon>Burkholderiales</taxon>
        <taxon>Oxalobacteraceae</taxon>
        <taxon>Telluria group</taxon>
        <taxon>Telluria</taxon>
    </lineage>
</organism>
<dbReference type="PROSITE" id="PS51257">
    <property type="entry name" value="PROKAR_LIPOPROTEIN"/>
    <property type="match status" value="1"/>
</dbReference>
<accession>A0A7Y2JYX4</accession>
<evidence type="ECO:0000256" key="11">
    <source>
        <dbReference type="ARBA" id="ARBA00049902"/>
    </source>
</evidence>
<dbReference type="PANTHER" id="PTHR32282:SF11">
    <property type="entry name" value="PENICILLIN-BINDING PROTEIN 1B"/>
    <property type="match status" value="1"/>
</dbReference>
<evidence type="ECO:0000256" key="5">
    <source>
        <dbReference type="ARBA" id="ARBA00022679"/>
    </source>
</evidence>
<dbReference type="SUPFAM" id="SSF53955">
    <property type="entry name" value="Lysozyme-like"/>
    <property type="match status" value="1"/>
</dbReference>
<dbReference type="InterPro" id="IPR023346">
    <property type="entry name" value="Lysozyme-like_dom_sf"/>
</dbReference>
<evidence type="ECO:0000256" key="8">
    <source>
        <dbReference type="ARBA" id="ARBA00023136"/>
    </source>
</evidence>
<dbReference type="InterPro" id="IPR050396">
    <property type="entry name" value="Glycosyltr_51/Transpeptidase"/>
</dbReference>
<evidence type="ECO:0000256" key="9">
    <source>
        <dbReference type="ARBA" id="ARBA00023316"/>
    </source>
</evidence>
<dbReference type="InterPro" id="IPR001264">
    <property type="entry name" value="Glyco_trans_51"/>
</dbReference>
<dbReference type="Proteomes" id="UP000533905">
    <property type="component" value="Unassembled WGS sequence"/>
</dbReference>
<reference evidence="13 14" key="1">
    <citation type="submission" date="2020-04" db="EMBL/GenBank/DDBJ databases">
        <title>Massilia sp. nov., a cold adapted bacteria isolated from Arctic soil.</title>
        <authorList>
            <person name="Son J."/>
            <person name="Ka J.-O."/>
        </authorList>
    </citation>
    <scope>NUCLEOTIDE SEQUENCE [LARGE SCALE GENOMIC DNA]</scope>
    <source>
        <strain evidence="13 14">ML15P13</strain>
    </source>
</reference>
<dbReference type="GO" id="GO:0071555">
    <property type="term" value="P:cell wall organization"/>
    <property type="evidence" value="ECO:0007669"/>
    <property type="project" value="UniProtKB-KW"/>
</dbReference>
<feature type="domain" description="Glycosyl transferase family 51" evidence="12">
    <location>
        <begin position="44"/>
        <end position="206"/>
    </location>
</feature>
<proteinExistence type="predicted"/>
<keyword evidence="6" id="KW-0133">Cell shape</keyword>
<evidence type="ECO:0000256" key="2">
    <source>
        <dbReference type="ARBA" id="ARBA00004752"/>
    </source>
</evidence>
<keyword evidence="14" id="KW-1185">Reference proteome</keyword>
<comment type="subcellular location">
    <subcellularLocation>
        <location evidence="1">Cell membrane</location>
    </subcellularLocation>
</comment>
<dbReference type="Gene3D" id="1.10.3810.10">
    <property type="entry name" value="Biosynthetic peptidoglycan transglycosylase-like"/>
    <property type="match status" value="1"/>
</dbReference>